<evidence type="ECO:0000256" key="5">
    <source>
        <dbReference type="ARBA" id="ARBA00022692"/>
    </source>
</evidence>
<dbReference type="PANTHER" id="PTHR30026">
    <property type="entry name" value="OUTER MEMBRANE PROTEIN TOLC"/>
    <property type="match status" value="1"/>
</dbReference>
<dbReference type="Pfam" id="PF02321">
    <property type="entry name" value="OEP"/>
    <property type="match status" value="1"/>
</dbReference>
<comment type="similarity">
    <text evidence="2">Belongs to the outer membrane factor (OMF) (TC 1.B.17) family.</text>
</comment>
<evidence type="ECO:0000256" key="8">
    <source>
        <dbReference type="SAM" id="Coils"/>
    </source>
</evidence>
<keyword evidence="9" id="KW-0732">Signal</keyword>
<feature type="coiled-coil region" evidence="8">
    <location>
        <begin position="349"/>
        <end position="395"/>
    </location>
</feature>
<dbReference type="Gene3D" id="1.20.1600.10">
    <property type="entry name" value="Outer membrane efflux proteins (OEP)"/>
    <property type="match status" value="1"/>
</dbReference>
<evidence type="ECO:0000256" key="6">
    <source>
        <dbReference type="ARBA" id="ARBA00023136"/>
    </source>
</evidence>
<proteinExistence type="inferred from homology"/>
<keyword evidence="7" id="KW-0998">Cell outer membrane</keyword>
<evidence type="ECO:0000256" key="4">
    <source>
        <dbReference type="ARBA" id="ARBA00022452"/>
    </source>
</evidence>
<organism evidence="10 11">
    <name type="scientific">Thalassotalea eurytherma</name>
    <dbReference type="NCBI Taxonomy" id="1144278"/>
    <lineage>
        <taxon>Bacteria</taxon>
        <taxon>Pseudomonadati</taxon>
        <taxon>Pseudomonadota</taxon>
        <taxon>Gammaproteobacteria</taxon>
        <taxon>Alteromonadales</taxon>
        <taxon>Colwelliaceae</taxon>
        <taxon>Thalassotalea</taxon>
    </lineage>
</organism>
<comment type="subcellular location">
    <subcellularLocation>
        <location evidence="1">Cell outer membrane</location>
    </subcellularLocation>
</comment>
<reference evidence="10 11" key="1">
    <citation type="submission" date="2023-03" db="EMBL/GenBank/DDBJ databases">
        <title>Draft genome sequence of Thalassotalea eurytherma JCM 18482T.</title>
        <authorList>
            <person name="Sawabe T."/>
        </authorList>
    </citation>
    <scope>NUCLEOTIDE SEQUENCE [LARGE SCALE GENOMIC DNA]</scope>
    <source>
        <strain evidence="10 11">JCM 18482</strain>
    </source>
</reference>
<dbReference type="InterPro" id="IPR051906">
    <property type="entry name" value="TolC-like"/>
</dbReference>
<feature type="chain" id="PRO_5047361285" description="TolC family protein" evidence="9">
    <location>
        <begin position="22"/>
        <end position="449"/>
    </location>
</feature>
<dbReference type="InterPro" id="IPR003423">
    <property type="entry name" value="OMP_efflux"/>
</dbReference>
<dbReference type="PANTHER" id="PTHR30026:SF20">
    <property type="entry name" value="OUTER MEMBRANE PROTEIN TOLC"/>
    <property type="match status" value="1"/>
</dbReference>
<evidence type="ECO:0000256" key="3">
    <source>
        <dbReference type="ARBA" id="ARBA00022448"/>
    </source>
</evidence>
<accession>A0ABQ6H572</accession>
<keyword evidence="4" id="KW-1134">Transmembrane beta strand</keyword>
<keyword evidence="8" id="KW-0175">Coiled coil</keyword>
<evidence type="ECO:0000313" key="10">
    <source>
        <dbReference type="EMBL" id="GLX81910.1"/>
    </source>
</evidence>
<evidence type="ECO:0000256" key="2">
    <source>
        <dbReference type="ARBA" id="ARBA00007613"/>
    </source>
</evidence>
<feature type="signal peptide" evidence="9">
    <location>
        <begin position="1"/>
        <end position="21"/>
    </location>
</feature>
<evidence type="ECO:0000256" key="1">
    <source>
        <dbReference type="ARBA" id="ARBA00004442"/>
    </source>
</evidence>
<evidence type="ECO:0008006" key="12">
    <source>
        <dbReference type="Google" id="ProtNLM"/>
    </source>
</evidence>
<dbReference type="RefSeq" id="WP_284207255.1">
    <property type="nucleotide sequence ID" value="NZ_BSSU01000006.1"/>
</dbReference>
<sequence length="449" mass="50995">MFKICIYCVASLSIAIAPVYANGVNSLANAIELAIANDPWLNQNQSLQDAQLNQSIAANTLPDPRISFGLMNLPVDSWQLDQEAMTQITIGVSQMFARGNTLSLEQQKLIEQASQQPLLRQNRKAYVKRLITRIWLEGYRANKTISLINRDKVLFDQLLEISQSSYGTTQGNTRQQDIISAQLELIKLEDRLLIEQQKLEQVFSQLSPWLLNSDIQQMSSDNHVLHVNYGNALPRLVLRYGDKIKNKALNNRALYEKLQFHPLMHVETYKQAAARQDVSIMNEKYKPQWGVSASYGIRDDDQLGDSRADFFSIGVSVDMPIFTENKQDKLVRAAISRAEAVETDRVLLLRKLTSNVQTAMTQLHRLKERYSLYEKQIMQKTIEQAESALTAYTNDNGDFTDVIRARIAKLDTDIARLDISVKALQVTADLNYYFTKYEPVDTKQLAVGG</sequence>
<evidence type="ECO:0000256" key="9">
    <source>
        <dbReference type="SAM" id="SignalP"/>
    </source>
</evidence>
<dbReference type="Proteomes" id="UP001157133">
    <property type="component" value="Unassembled WGS sequence"/>
</dbReference>
<keyword evidence="5" id="KW-0812">Transmembrane</keyword>
<evidence type="ECO:0000313" key="11">
    <source>
        <dbReference type="Proteomes" id="UP001157133"/>
    </source>
</evidence>
<keyword evidence="11" id="KW-1185">Reference proteome</keyword>
<gene>
    <name evidence="10" type="ORF">theurythT_13620</name>
</gene>
<keyword evidence="3" id="KW-0813">Transport</keyword>
<dbReference type="EMBL" id="BSSU01000006">
    <property type="protein sequence ID" value="GLX81910.1"/>
    <property type="molecule type" value="Genomic_DNA"/>
</dbReference>
<name>A0ABQ6H572_9GAMM</name>
<evidence type="ECO:0000256" key="7">
    <source>
        <dbReference type="ARBA" id="ARBA00023237"/>
    </source>
</evidence>
<comment type="caution">
    <text evidence="10">The sequence shown here is derived from an EMBL/GenBank/DDBJ whole genome shotgun (WGS) entry which is preliminary data.</text>
</comment>
<dbReference type="SUPFAM" id="SSF56954">
    <property type="entry name" value="Outer membrane efflux proteins (OEP)"/>
    <property type="match status" value="1"/>
</dbReference>
<keyword evidence="6" id="KW-0472">Membrane</keyword>
<protein>
    <recommendedName>
        <fullName evidence="12">TolC family protein</fullName>
    </recommendedName>
</protein>